<name>A0A0K1ESP4_CHOCO</name>
<dbReference type="InterPro" id="IPR012336">
    <property type="entry name" value="Thioredoxin-like_fold"/>
</dbReference>
<evidence type="ECO:0000256" key="6">
    <source>
        <dbReference type="SAM" id="MobiDB-lite"/>
    </source>
</evidence>
<dbReference type="RefSeq" id="WP_082363276.1">
    <property type="nucleotide sequence ID" value="NZ_CP012159.1"/>
</dbReference>
<feature type="region of interest" description="Disordered" evidence="6">
    <location>
        <begin position="24"/>
        <end position="45"/>
    </location>
</feature>
<dbReference type="Pfam" id="PF13462">
    <property type="entry name" value="Thioredoxin_4"/>
    <property type="match status" value="1"/>
</dbReference>
<dbReference type="EMBL" id="CP012159">
    <property type="protein sequence ID" value="AKT43955.1"/>
    <property type="molecule type" value="Genomic_DNA"/>
</dbReference>
<dbReference type="PROSITE" id="PS51352">
    <property type="entry name" value="THIOREDOXIN_2"/>
    <property type="match status" value="1"/>
</dbReference>
<dbReference type="PANTHER" id="PTHR13887:SF14">
    <property type="entry name" value="DISULFIDE BOND FORMATION PROTEIN D"/>
    <property type="match status" value="1"/>
</dbReference>
<accession>A0A0K1ESP4</accession>
<evidence type="ECO:0000256" key="2">
    <source>
        <dbReference type="ARBA" id="ARBA00022729"/>
    </source>
</evidence>
<dbReference type="KEGG" id="ccro:CMC5_081920"/>
<evidence type="ECO:0000256" key="4">
    <source>
        <dbReference type="ARBA" id="ARBA00023157"/>
    </source>
</evidence>
<evidence type="ECO:0000256" key="1">
    <source>
        <dbReference type="ARBA" id="ARBA00005791"/>
    </source>
</evidence>
<feature type="compositionally biased region" description="Low complexity" evidence="6">
    <location>
        <begin position="311"/>
        <end position="329"/>
    </location>
</feature>
<dbReference type="AlphaFoldDB" id="A0A0K1ESP4"/>
<proteinExistence type="inferred from homology"/>
<feature type="region of interest" description="Disordered" evidence="6">
    <location>
        <begin position="297"/>
        <end position="339"/>
    </location>
</feature>
<keyword evidence="9" id="KW-1185">Reference proteome</keyword>
<keyword evidence="5" id="KW-0676">Redox-active center</keyword>
<dbReference type="InterPro" id="IPR036249">
    <property type="entry name" value="Thioredoxin-like_sf"/>
</dbReference>
<dbReference type="PANTHER" id="PTHR13887">
    <property type="entry name" value="GLUTATHIONE S-TRANSFERASE KAPPA"/>
    <property type="match status" value="1"/>
</dbReference>
<dbReference type="InterPro" id="IPR013766">
    <property type="entry name" value="Thioredoxin_domain"/>
</dbReference>
<evidence type="ECO:0000259" key="7">
    <source>
        <dbReference type="PROSITE" id="PS51352"/>
    </source>
</evidence>
<sequence length="339" mass="37124">MCPQRLLPLVGALALFGVACTPKSEPSDHKPAASPEVSLSGVDTSALTPRERREWAAQVSELLAPCPDTPVSIAQCVKEQRACKSCLPAAQFLLKHVKAGRTKAEREEAFHSRFDATKTKTIVTDGSPTIGPPDAPITIVEWADFECPSCRVMMPVLDQVEKRFRGQVKVVFKFYPLASHPHGEIAARAAVAAMNQDKFWEMHHVMFERQDRLEQTDLERYARDLGLDLPRFKKDLTVEETTQRIEKDRKQADELGLTGTPMVFINGREVELQFLNSTYEDLEDWVKLDLELAGQTVAPAPKKVEAAKGETPPAGSAAPDTAPTTTPSGKPAAAGTASP</sequence>
<dbReference type="Gene3D" id="3.40.30.10">
    <property type="entry name" value="Glutaredoxin"/>
    <property type="match status" value="1"/>
</dbReference>
<keyword evidence="3" id="KW-0560">Oxidoreductase</keyword>
<comment type="similarity">
    <text evidence="1">Belongs to the thioredoxin family. DsbA subfamily.</text>
</comment>
<gene>
    <name evidence="8" type="ORF">CMC5_081920</name>
</gene>
<dbReference type="OrthoDB" id="9784686at2"/>
<keyword evidence="4" id="KW-1015">Disulfide bond</keyword>
<reference evidence="8 9" key="1">
    <citation type="submission" date="2015-07" db="EMBL/GenBank/DDBJ databases">
        <title>Genome analysis of myxobacterium Chondromyces crocatus Cm c5 reveals a high potential for natural compound synthesis and the genetic basis for the loss of fruiting body formation.</title>
        <authorList>
            <person name="Zaburannyi N."/>
            <person name="Bunk B."/>
            <person name="Maier J."/>
            <person name="Overmann J."/>
            <person name="Mueller R."/>
        </authorList>
    </citation>
    <scope>NUCLEOTIDE SEQUENCE [LARGE SCALE GENOMIC DNA]</scope>
    <source>
        <strain evidence="8 9">Cm c5</strain>
    </source>
</reference>
<evidence type="ECO:0000256" key="3">
    <source>
        <dbReference type="ARBA" id="ARBA00023002"/>
    </source>
</evidence>
<keyword evidence="2" id="KW-0732">Signal</keyword>
<evidence type="ECO:0000256" key="5">
    <source>
        <dbReference type="ARBA" id="ARBA00023284"/>
    </source>
</evidence>
<dbReference type="PROSITE" id="PS51257">
    <property type="entry name" value="PROKAR_LIPOPROTEIN"/>
    <property type="match status" value="1"/>
</dbReference>
<dbReference type="GO" id="GO:0016491">
    <property type="term" value="F:oxidoreductase activity"/>
    <property type="evidence" value="ECO:0007669"/>
    <property type="project" value="UniProtKB-KW"/>
</dbReference>
<evidence type="ECO:0000313" key="9">
    <source>
        <dbReference type="Proteomes" id="UP000067626"/>
    </source>
</evidence>
<dbReference type="SUPFAM" id="SSF52833">
    <property type="entry name" value="Thioredoxin-like"/>
    <property type="match status" value="1"/>
</dbReference>
<dbReference type="STRING" id="52.CMC5_081920"/>
<protein>
    <recommendedName>
        <fullName evidence="7">Thioredoxin domain-containing protein</fullName>
    </recommendedName>
</protein>
<feature type="domain" description="Thioredoxin" evidence="7">
    <location>
        <begin position="83"/>
        <end position="291"/>
    </location>
</feature>
<dbReference type="Proteomes" id="UP000067626">
    <property type="component" value="Chromosome"/>
</dbReference>
<organism evidence="8 9">
    <name type="scientific">Chondromyces crocatus</name>
    <dbReference type="NCBI Taxonomy" id="52"/>
    <lineage>
        <taxon>Bacteria</taxon>
        <taxon>Pseudomonadati</taxon>
        <taxon>Myxococcota</taxon>
        <taxon>Polyangia</taxon>
        <taxon>Polyangiales</taxon>
        <taxon>Polyangiaceae</taxon>
        <taxon>Chondromyces</taxon>
    </lineage>
</organism>
<evidence type="ECO:0000313" key="8">
    <source>
        <dbReference type="EMBL" id="AKT43955.1"/>
    </source>
</evidence>